<dbReference type="InterPro" id="IPR040217">
    <property type="entry name" value="ACR1-12"/>
</dbReference>
<organism evidence="4 5">
    <name type="scientific">Aristolochia fimbriata</name>
    <name type="common">White veined hardy Dutchman's pipe vine</name>
    <dbReference type="NCBI Taxonomy" id="158543"/>
    <lineage>
        <taxon>Eukaryota</taxon>
        <taxon>Viridiplantae</taxon>
        <taxon>Streptophyta</taxon>
        <taxon>Embryophyta</taxon>
        <taxon>Tracheophyta</taxon>
        <taxon>Spermatophyta</taxon>
        <taxon>Magnoliopsida</taxon>
        <taxon>Magnoliidae</taxon>
        <taxon>Piperales</taxon>
        <taxon>Aristolochiaceae</taxon>
        <taxon>Aristolochia</taxon>
    </lineage>
</organism>
<name>A0AAV7EAI2_ARIFI</name>
<dbReference type="InterPro" id="IPR002912">
    <property type="entry name" value="ACT_dom"/>
</dbReference>
<dbReference type="CDD" id="cd04897">
    <property type="entry name" value="ACT_ACR_3"/>
    <property type="match status" value="1"/>
</dbReference>
<proteinExistence type="predicted"/>
<dbReference type="GO" id="GO:0016597">
    <property type="term" value="F:amino acid binding"/>
    <property type="evidence" value="ECO:0007669"/>
    <property type="project" value="UniProtKB-UniRule"/>
</dbReference>
<dbReference type="PANTHER" id="PTHR31096:SF55">
    <property type="entry name" value="ACT DOMAIN-CONTAINING PROTEIN ACR6"/>
    <property type="match status" value="1"/>
</dbReference>
<dbReference type="Pfam" id="PF01842">
    <property type="entry name" value="ACT"/>
    <property type="match status" value="3"/>
</dbReference>
<dbReference type="EMBL" id="JAINDJ010000005">
    <property type="protein sequence ID" value="KAG9445860.1"/>
    <property type="molecule type" value="Genomic_DNA"/>
</dbReference>
<comment type="function">
    <text evidence="2">Binds amino acids.</text>
</comment>
<accession>A0AAV7EAI2</accession>
<evidence type="ECO:0000256" key="2">
    <source>
        <dbReference type="RuleBase" id="RU369043"/>
    </source>
</evidence>
<evidence type="ECO:0000313" key="5">
    <source>
        <dbReference type="Proteomes" id="UP000825729"/>
    </source>
</evidence>
<dbReference type="SUPFAM" id="SSF55021">
    <property type="entry name" value="ACT-like"/>
    <property type="match status" value="3"/>
</dbReference>
<reference evidence="4 5" key="1">
    <citation type="submission" date="2021-07" db="EMBL/GenBank/DDBJ databases">
        <title>The Aristolochia fimbriata genome: insights into angiosperm evolution, floral development and chemical biosynthesis.</title>
        <authorList>
            <person name="Jiao Y."/>
        </authorList>
    </citation>
    <scope>NUCLEOTIDE SEQUENCE [LARGE SCALE GENOMIC DNA]</scope>
    <source>
        <strain evidence="4">IBCAS-2021</strain>
        <tissue evidence="4">Leaf</tissue>
    </source>
</reference>
<keyword evidence="5" id="KW-1185">Reference proteome</keyword>
<evidence type="ECO:0000313" key="4">
    <source>
        <dbReference type="EMBL" id="KAG9445860.1"/>
    </source>
</evidence>
<evidence type="ECO:0000256" key="1">
    <source>
        <dbReference type="ARBA" id="ARBA00022737"/>
    </source>
</evidence>
<protein>
    <recommendedName>
        <fullName evidence="2">ACT domain-containing protein ACR</fullName>
    </recommendedName>
    <alternativeName>
        <fullName evidence="2">Protein ACT DOMAIN REPEATS</fullName>
    </alternativeName>
</protein>
<feature type="domain" description="ACT" evidence="3">
    <location>
        <begin position="507"/>
        <end position="585"/>
    </location>
</feature>
<comment type="caution">
    <text evidence="4">The sequence shown here is derived from an EMBL/GenBank/DDBJ whole genome shotgun (WGS) entry which is preliminary data.</text>
</comment>
<feature type="domain" description="ACT" evidence="3">
    <location>
        <begin position="296"/>
        <end position="373"/>
    </location>
</feature>
<dbReference type="PROSITE" id="PS51671">
    <property type="entry name" value="ACT"/>
    <property type="match status" value="3"/>
</dbReference>
<gene>
    <name evidence="4" type="ORF">H6P81_011988</name>
</gene>
<dbReference type="AlphaFoldDB" id="A0AAV7EAI2"/>
<evidence type="ECO:0000259" key="3">
    <source>
        <dbReference type="PROSITE" id="PS51671"/>
    </source>
</evidence>
<feature type="domain" description="ACT" evidence="3">
    <location>
        <begin position="207"/>
        <end position="286"/>
    </location>
</feature>
<sequence>MGPIALIASEVRHTHALYSFPDQIFYTRGTLSSTVLRHLPVGRCGPRHLMRQLDSNDVALEGFPVARGPRWHAAPLPFFLFSFQRSDINVGIYLRKKRPRLIHEASATSHFDPTVPTPPPDVADDLDEACSESSILSAPKRGPTELFRWAQAWGSSVICHPVRVCRQNYWQSPLGAEMDDDVYAKLFRRLNPPRVVVDNDASVDATVIQVDSVNKHGILLEVVQVLTDLNLIVTKAYISSDGGWFMDVFNVTDQEGRKLRDEGILSYIKKSIETEACFIPSLRSSVGVTPSKEYTSIELIGADRPGLLSDVCAVLTDLRCNVVNAEVWTHNTRAAAVVHVTDERTGTPIEDCTHLSMIKQLLCNVLKGSNDLRAVHTTVSETTTHTERRLHQIMFADRDYERVGPGKPDDKSSGTHVALIDCFEKDYTVVTMRCKDRPKLLFDTLCTLTDMEYVVFHGRVDTGDMEAYQEYYIRHVDGFPISSEAERQRVTQCLQAAIERRATEGLELELYTEDRVGLLSEITRIFRENGLSIIRAEISTKDGKAVDKFYVSDVSGNPVEAKTIAAIHEQIDQTILRVKNPFIPSKPHQDSASKFLFGSLFTRSLQNFRMVRSYS</sequence>
<dbReference type="Gene3D" id="3.30.70.260">
    <property type="match status" value="2"/>
</dbReference>
<dbReference type="Proteomes" id="UP000825729">
    <property type="component" value="Unassembled WGS sequence"/>
</dbReference>
<dbReference type="PANTHER" id="PTHR31096">
    <property type="entry name" value="ACT DOMAIN-CONTAINING PROTEIN ACR4-RELATED"/>
    <property type="match status" value="1"/>
</dbReference>
<dbReference type="CDD" id="cd04895">
    <property type="entry name" value="ACT_ACR_1"/>
    <property type="match status" value="1"/>
</dbReference>
<keyword evidence="1 2" id="KW-0677">Repeat</keyword>
<dbReference type="InterPro" id="IPR045865">
    <property type="entry name" value="ACT-like_dom_sf"/>
</dbReference>